<organism evidence="1 2">
    <name type="scientific">Araneus ventricosus</name>
    <name type="common">Orbweaver spider</name>
    <name type="synonym">Epeira ventricosa</name>
    <dbReference type="NCBI Taxonomy" id="182803"/>
    <lineage>
        <taxon>Eukaryota</taxon>
        <taxon>Metazoa</taxon>
        <taxon>Ecdysozoa</taxon>
        <taxon>Arthropoda</taxon>
        <taxon>Chelicerata</taxon>
        <taxon>Arachnida</taxon>
        <taxon>Araneae</taxon>
        <taxon>Araneomorphae</taxon>
        <taxon>Entelegynae</taxon>
        <taxon>Araneoidea</taxon>
        <taxon>Araneidae</taxon>
        <taxon>Araneus</taxon>
    </lineage>
</organism>
<proteinExistence type="predicted"/>
<dbReference type="Proteomes" id="UP000499080">
    <property type="component" value="Unassembled WGS sequence"/>
</dbReference>
<dbReference type="EMBL" id="BGPR01005066">
    <property type="protein sequence ID" value="GBN06472.1"/>
    <property type="molecule type" value="Genomic_DNA"/>
</dbReference>
<evidence type="ECO:0000313" key="1">
    <source>
        <dbReference type="EMBL" id="GBN06472.1"/>
    </source>
</evidence>
<gene>
    <name evidence="1" type="ORF">AVEN_177230_1</name>
</gene>
<evidence type="ECO:0000313" key="2">
    <source>
        <dbReference type="Proteomes" id="UP000499080"/>
    </source>
</evidence>
<sequence>MWPGGEISALLAEDSRFDTRFYQPSAKLDIELLWRGSLERGRLPVCRSRHLTTVQNCEVGHKTALILLQNENLTYCSATDHETTTFVRFYTGKGCQAVSHMIAFPEFFVRSRSLKCKHHLPILHFPPILMKITPPSACAKARRVSESFAIQ</sequence>
<name>A0A4Y2KW63_ARAVE</name>
<dbReference type="AlphaFoldDB" id="A0A4Y2KW63"/>
<reference evidence="1 2" key="1">
    <citation type="journal article" date="2019" name="Sci. Rep.">
        <title>Orb-weaving spider Araneus ventricosus genome elucidates the spidroin gene catalogue.</title>
        <authorList>
            <person name="Kono N."/>
            <person name="Nakamura H."/>
            <person name="Ohtoshi R."/>
            <person name="Moran D.A.P."/>
            <person name="Shinohara A."/>
            <person name="Yoshida Y."/>
            <person name="Fujiwara M."/>
            <person name="Mori M."/>
            <person name="Tomita M."/>
            <person name="Arakawa K."/>
        </authorList>
    </citation>
    <scope>NUCLEOTIDE SEQUENCE [LARGE SCALE GENOMIC DNA]</scope>
</reference>
<accession>A0A4Y2KW63</accession>
<protein>
    <submittedName>
        <fullName evidence="1">Uncharacterized protein</fullName>
    </submittedName>
</protein>
<comment type="caution">
    <text evidence="1">The sequence shown here is derived from an EMBL/GenBank/DDBJ whole genome shotgun (WGS) entry which is preliminary data.</text>
</comment>
<keyword evidence="2" id="KW-1185">Reference proteome</keyword>